<dbReference type="FunFam" id="3.40.50.720:FF:000031">
    <property type="entry name" value="Glutamyl-tRNA reductase"/>
    <property type="match status" value="1"/>
</dbReference>
<dbReference type="Pfam" id="PF00745">
    <property type="entry name" value="GlutR_dimer"/>
    <property type="match status" value="1"/>
</dbReference>
<organism evidence="18 19">
    <name type="scientific">Syntrophomonas zehnderi OL-4</name>
    <dbReference type="NCBI Taxonomy" id="690567"/>
    <lineage>
        <taxon>Bacteria</taxon>
        <taxon>Bacillati</taxon>
        <taxon>Bacillota</taxon>
        <taxon>Clostridia</taxon>
        <taxon>Eubacteriales</taxon>
        <taxon>Syntrophomonadaceae</taxon>
        <taxon>Syntrophomonas</taxon>
    </lineage>
</organism>
<dbReference type="PANTHER" id="PTHR43013:SF1">
    <property type="entry name" value="GLUTAMYL-TRNA REDUCTASE"/>
    <property type="match status" value="1"/>
</dbReference>
<accession>A0A0E4C9B3</accession>
<dbReference type="InterPro" id="IPR000343">
    <property type="entry name" value="4pyrrol_synth_GluRdtase"/>
</dbReference>
<name>A0A0E4C9B3_9FIRM</name>
<evidence type="ECO:0000256" key="9">
    <source>
        <dbReference type="HAMAP-Rule" id="MF_00087"/>
    </source>
</evidence>
<dbReference type="InterPro" id="IPR015895">
    <property type="entry name" value="4pyrrol_synth_GluRdtase_N"/>
</dbReference>
<evidence type="ECO:0000313" key="19">
    <source>
        <dbReference type="Proteomes" id="UP000045545"/>
    </source>
</evidence>
<comment type="function">
    <text evidence="9">Catalyzes the NADPH-dependent reduction of glutamyl-tRNA(Glu) to glutamate 1-semialdehyde (GSA).</text>
</comment>
<feature type="active site" description="Nucleophile" evidence="9 10">
    <location>
        <position position="50"/>
    </location>
</feature>
<dbReference type="FunFam" id="3.30.460.30:FF:000001">
    <property type="entry name" value="Glutamyl-tRNA reductase"/>
    <property type="match status" value="1"/>
</dbReference>
<protein>
    <recommendedName>
        <fullName evidence="8 9">Glutamyl-tRNA reductase</fullName>
        <shortName evidence="9">GluTR</shortName>
        <ecNumber evidence="3 9">1.2.1.70</ecNumber>
    </recommendedName>
</protein>
<comment type="catalytic activity">
    <reaction evidence="7 9 14">
        <text>(S)-4-amino-5-oxopentanoate + tRNA(Glu) + NADP(+) = L-glutamyl-tRNA(Glu) + NADPH + H(+)</text>
        <dbReference type="Rhea" id="RHEA:12344"/>
        <dbReference type="Rhea" id="RHEA-COMP:9663"/>
        <dbReference type="Rhea" id="RHEA-COMP:9680"/>
        <dbReference type="ChEBI" id="CHEBI:15378"/>
        <dbReference type="ChEBI" id="CHEBI:57501"/>
        <dbReference type="ChEBI" id="CHEBI:57783"/>
        <dbReference type="ChEBI" id="CHEBI:58349"/>
        <dbReference type="ChEBI" id="CHEBI:78442"/>
        <dbReference type="ChEBI" id="CHEBI:78520"/>
        <dbReference type="EC" id="1.2.1.70"/>
    </reaction>
</comment>
<dbReference type="Gene3D" id="3.40.50.720">
    <property type="entry name" value="NAD(P)-binding Rossmann-like Domain"/>
    <property type="match status" value="1"/>
</dbReference>
<dbReference type="GO" id="GO:0008883">
    <property type="term" value="F:glutamyl-tRNA reductase activity"/>
    <property type="evidence" value="ECO:0007669"/>
    <property type="project" value="UniProtKB-UniRule"/>
</dbReference>
<dbReference type="InterPro" id="IPR018214">
    <property type="entry name" value="GluRdtase_CS"/>
</dbReference>
<dbReference type="SUPFAM" id="SSF69075">
    <property type="entry name" value="Glutamyl tRNA-reductase dimerization domain"/>
    <property type="match status" value="1"/>
</dbReference>
<dbReference type="PROSITE" id="PS00747">
    <property type="entry name" value="GLUTR"/>
    <property type="match status" value="1"/>
</dbReference>
<evidence type="ECO:0000256" key="2">
    <source>
        <dbReference type="ARBA" id="ARBA00005916"/>
    </source>
</evidence>
<dbReference type="InterPro" id="IPR015896">
    <property type="entry name" value="4pyrrol_synth_GluRdtase_dimer"/>
</dbReference>
<comment type="pathway">
    <text evidence="1 9 14">Porphyrin-containing compound metabolism; protoporphyrin-IX biosynthesis; 5-aminolevulinate from L-glutamyl-tRNA(Glu): step 1/2.</text>
</comment>
<dbReference type="InterPro" id="IPR036453">
    <property type="entry name" value="GluRdtase_dimer_dom_sf"/>
</dbReference>
<dbReference type="CDD" id="cd05213">
    <property type="entry name" value="NAD_bind_Glutamyl_tRNA_reduct"/>
    <property type="match status" value="1"/>
</dbReference>
<evidence type="ECO:0000259" key="15">
    <source>
        <dbReference type="Pfam" id="PF00745"/>
    </source>
</evidence>
<evidence type="ECO:0000313" key="18">
    <source>
        <dbReference type="EMBL" id="CFX92671.1"/>
    </source>
</evidence>
<evidence type="ECO:0000259" key="17">
    <source>
        <dbReference type="Pfam" id="PF05201"/>
    </source>
</evidence>
<evidence type="ECO:0000256" key="1">
    <source>
        <dbReference type="ARBA" id="ARBA00005059"/>
    </source>
</evidence>
<feature type="binding site" evidence="9 11">
    <location>
        <begin position="49"/>
        <end position="52"/>
    </location>
    <ligand>
        <name>substrate</name>
    </ligand>
</feature>
<dbReference type="Proteomes" id="UP000045545">
    <property type="component" value="Unassembled WGS sequence"/>
</dbReference>
<feature type="site" description="Important for activity" evidence="9 13">
    <location>
        <position position="99"/>
    </location>
</feature>
<sequence>MYVLLAGLNHRTAPVEIREKCTFSDPELADAYKQIKSSHFIEGIVIINTCNRTELYATVRDIQEGQEFLKAYLMEYSGLSAEEFDMYCYQSDCYDAIAHLFRVSSGLDSMILGETQILGQVKEGYQKAHEQGATDTVLNSLFQKALYVGKKVRTETKIDQHPVSVSFAAVDLALDRFGSLRDKTALVVGAGETGELTTRYLMEQGVNSVIVSNRSYEKAVQMADLFKGRAVRFDDLPNELLNADIVISCTAANHCVIREDNCGDILRQRRGRNIIFIDIAVPRDVEADLSRIEGVSVHDIDDLQDFINVSYQERRQAALLAEDIISGQLDEFNQWLATLYVVPVITALKSYGETIKQNELKRAFNRLGKVSEREQMIIQNMAGSIVNQLLRSPVLNLKKIASSNQGHLYAEMVKKLFELEPDHKKEEYYASFKIGNQGK</sequence>
<keyword evidence="5 9" id="KW-0560">Oxidoreductase</keyword>
<dbReference type="HAMAP" id="MF_00087">
    <property type="entry name" value="Glu_tRNA_reductase"/>
    <property type="match status" value="1"/>
</dbReference>
<evidence type="ECO:0000256" key="7">
    <source>
        <dbReference type="ARBA" id="ARBA00047464"/>
    </source>
</evidence>
<evidence type="ECO:0000256" key="6">
    <source>
        <dbReference type="ARBA" id="ARBA00023244"/>
    </source>
</evidence>
<evidence type="ECO:0000259" key="16">
    <source>
        <dbReference type="Pfam" id="PF01488"/>
    </source>
</evidence>
<feature type="domain" description="Tetrapyrrole biosynthesis glutamyl-tRNA reductase dimerisation" evidence="15">
    <location>
        <begin position="321"/>
        <end position="419"/>
    </location>
</feature>
<evidence type="ECO:0000256" key="11">
    <source>
        <dbReference type="PIRSR" id="PIRSR000445-2"/>
    </source>
</evidence>
<evidence type="ECO:0000256" key="3">
    <source>
        <dbReference type="ARBA" id="ARBA00012970"/>
    </source>
</evidence>
<keyword evidence="19" id="KW-1185">Reference proteome</keyword>
<reference evidence="18 19" key="1">
    <citation type="submission" date="2015-03" db="EMBL/GenBank/DDBJ databases">
        <authorList>
            <person name="Murphy D."/>
        </authorList>
    </citation>
    <scope>NUCLEOTIDE SEQUENCE [LARGE SCALE GENOMIC DNA]</scope>
    <source>
        <strain evidence="18 19">OL-4</strain>
    </source>
</reference>
<evidence type="ECO:0000256" key="13">
    <source>
        <dbReference type="PIRSR" id="PIRSR000445-4"/>
    </source>
</evidence>
<feature type="binding site" evidence="9 11">
    <location>
        <position position="120"/>
    </location>
    <ligand>
        <name>substrate</name>
    </ligand>
</feature>
<evidence type="ECO:0000256" key="4">
    <source>
        <dbReference type="ARBA" id="ARBA00022857"/>
    </source>
</evidence>
<dbReference type="SUPFAM" id="SSF69742">
    <property type="entry name" value="Glutamyl tRNA-reductase catalytic, N-terminal domain"/>
    <property type="match status" value="1"/>
</dbReference>
<keyword evidence="4 9" id="KW-0521">NADP</keyword>
<evidence type="ECO:0000256" key="10">
    <source>
        <dbReference type="PIRSR" id="PIRSR000445-1"/>
    </source>
</evidence>
<feature type="binding site" evidence="9 12">
    <location>
        <begin position="189"/>
        <end position="194"/>
    </location>
    <ligand>
        <name>NADP(+)</name>
        <dbReference type="ChEBI" id="CHEBI:58349"/>
    </ligand>
</feature>
<dbReference type="Pfam" id="PF05201">
    <property type="entry name" value="GlutR_N"/>
    <property type="match status" value="1"/>
</dbReference>
<dbReference type="UniPathway" id="UPA00251">
    <property type="reaction ID" value="UER00316"/>
</dbReference>
<comment type="subunit">
    <text evidence="9">Homodimer.</text>
</comment>
<evidence type="ECO:0000256" key="8">
    <source>
        <dbReference type="ARBA" id="ARBA00068659"/>
    </source>
</evidence>
<dbReference type="STRING" id="690567.2220"/>
<dbReference type="InterPro" id="IPR036291">
    <property type="entry name" value="NAD(P)-bd_dom_sf"/>
</dbReference>
<evidence type="ECO:0000256" key="12">
    <source>
        <dbReference type="PIRSR" id="PIRSR000445-3"/>
    </source>
</evidence>
<dbReference type="OrthoDB" id="110209at2"/>
<dbReference type="RefSeq" id="WP_046498862.1">
    <property type="nucleotide sequence ID" value="NZ_CGIH01000038.1"/>
</dbReference>
<comment type="miscellaneous">
    <text evidence="9">During catalysis, the active site Cys acts as a nucleophile attacking the alpha-carbonyl group of tRNA-bound glutamate with the formation of a thioester intermediate between enzyme and glutamate, and the concomitant release of tRNA(Glu). The thioester intermediate is finally reduced by direct hydride transfer from NADPH, to form the product GSA.</text>
</comment>
<dbReference type="AlphaFoldDB" id="A0A0E4C9B3"/>
<dbReference type="EC" id="1.2.1.70" evidence="3 9"/>
<dbReference type="SUPFAM" id="SSF51735">
    <property type="entry name" value="NAD(P)-binding Rossmann-fold domains"/>
    <property type="match status" value="1"/>
</dbReference>
<comment type="similarity">
    <text evidence="2 9 14">Belongs to the glutamyl-tRNA reductase family.</text>
</comment>
<dbReference type="EMBL" id="CGIH01000038">
    <property type="protein sequence ID" value="CFX92671.1"/>
    <property type="molecule type" value="Genomic_DNA"/>
</dbReference>
<dbReference type="Pfam" id="PF01488">
    <property type="entry name" value="Shikimate_DH"/>
    <property type="match status" value="1"/>
</dbReference>
<dbReference type="Gene3D" id="3.30.460.30">
    <property type="entry name" value="Glutamyl-tRNA reductase, N-terminal domain"/>
    <property type="match status" value="1"/>
</dbReference>
<keyword evidence="6 9" id="KW-0627">Porphyrin biosynthesis</keyword>
<dbReference type="GO" id="GO:0019353">
    <property type="term" value="P:protoporphyrinogen IX biosynthetic process from glutamate"/>
    <property type="evidence" value="ECO:0007669"/>
    <property type="project" value="TreeGrafter"/>
</dbReference>
<feature type="binding site" evidence="9 11">
    <location>
        <position position="109"/>
    </location>
    <ligand>
        <name>substrate</name>
    </ligand>
</feature>
<gene>
    <name evidence="9" type="primary">hemA</name>
    <name evidence="18" type="ORF">2220</name>
</gene>
<dbReference type="NCBIfam" id="TIGR01035">
    <property type="entry name" value="hemA"/>
    <property type="match status" value="1"/>
</dbReference>
<dbReference type="InterPro" id="IPR036343">
    <property type="entry name" value="GluRdtase_N_sf"/>
</dbReference>
<dbReference type="PIRSF" id="PIRSF000445">
    <property type="entry name" value="4pyrrol_synth_GluRdtase"/>
    <property type="match status" value="1"/>
</dbReference>
<feature type="domain" description="Quinate/shikimate 5-dehydrogenase/glutamyl-tRNA reductase" evidence="16">
    <location>
        <begin position="171"/>
        <end position="305"/>
    </location>
</feature>
<dbReference type="InterPro" id="IPR006151">
    <property type="entry name" value="Shikm_DH/Glu-tRNA_Rdtase"/>
</dbReference>
<comment type="domain">
    <text evidence="9">Possesses an unusual extended V-shaped dimeric structure with each monomer consisting of three distinct domains arranged along a curved 'spinal' alpha-helix. The N-terminal catalytic domain specifically recognizes the glutamate moiety of the substrate. The second domain is the NADPH-binding domain, and the third C-terminal domain is responsible for dimerization.</text>
</comment>
<evidence type="ECO:0000256" key="5">
    <source>
        <dbReference type="ARBA" id="ARBA00023002"/>
    </source>
</evidence>
<feature type="domain" description="Glutamyl-tRNA reductase N-terminal" evidence="17">
    <location>
        <begin position="7"/>
        <end position="156"/>
    </location>
</feature>
<feature type="binding site" evidence="9 11">
    <location>
        <begin position="114"/>
        <end position="116"/>
    </location>
    <ligand>
        <name>substrate</name>
    </ligand>
</feature>
<dbReference type="PANTHER" id="PTHR43013">
    <property type="entry name" value="GLUTAMYL-TRNA REDUCTASE"/>
    <property type="match status" value="1"/>
</dbReference>
<evidence type="ECO:0000256" key="14">
    <source>
        <dbReference type="RuleBase" id="RU000584"/>
    </source>
</evidence>
<dbReference type="GO" id="GO:0050661">
    <property type="term" value="F:NADP binding"/>
    <property type="evidence" value="ECO:0007669"/>
    <property type="project" value="InterPro"/>
</dbReference>
<proteinExistence type="inferred from homology"/>